<evidence type="ECO:0000313" key="2">
    <source>
        <dbReference type="EMBL" id="RRQ88062.1"/>
    </source>
</evidence>
<evidence type="ECO:0008006" key="4">
    <source>
        <dbReference type="Google" id="ProtNLM"/>
    </source>
</evidence>
<dbReference type="EMBL" id="PDES01000003">
    <property type="protein sequence ID" value="RRQ88062.1"/>
    <property type="molecule type" value="Genomic_DNA"/>
</dbReference>
<evidence type="ECO:0000313" key="3">
    <source>
        <dbReference type="Proteomes" id="UP000276379"/>
    </source>
</evidence>
<feature type="region of interest" description="Disordered" evidence="1">
    <location>
        <begin position="372"/>
        <end position="396"/>
    </location>
</feature>
<dbReference type="InterPro" id="IPR016181">
    <property type="entry name" value="Acyl_CoA_acyltransferase"/>
</dbReference>
<dbReference type="AlphaFoldDB" id="A0A3R8QKG2"/>
<dbReference type="Gene3D" id="3.40.630.30">
    <property type="match status" value="1"/>
</dbReference>
<dbReference type="SUPFAM" id="SSF55729">
    <property type="entry name" value="Acyl-CoA N-acyltransferases (Nat)"/>
    <property type="match status" value="1"/>
</dbReference>
<protein>
    <recommendedName>
        <fullName evidence="4">GNAT family N-acetyltransferase</fullName>
    </recommendedName>
</protein>
<name>A0A3R8QKG2_9ACTN</name>
<dbReference type="InterPro" id="IPR007434">
    <property type="entry name" value="FemAB-like"/>
</dbReference>
<dbReference type="Proteomes" id="UP000276379">
    <property type="component" value="Unassembled WGS sequence"/>
</dbReference>
<keyword evidence="3" id="KW-1185">Reference proteome</keyword>
<accession>A0A3R8QKG2</accession>
<reference evidence="2 3" key="1">
    <citation type="submission" date="2017-10" db="EMBL/GenBank/DDBJ databases">
        <title>Draft genome of actinobacteria isolated from guarana (Paullinia cupana (Mart.) Ducke.</title>
        <authorList>
            <person name="Siqueira K.A."/>
            <person name="Liotti R.G."/>
            <person name="Mendes T.A."/>
            <person name="Soares M.A."/>
        </authorList>
    </citation>
    <scope>NUCLEOTIDE SEQUENCE [LARGE SCALE GENOMIC DNA]</scope>
    <source>
        <strain evidence="2 3">199</strain>
    </source>
</reference>
<sequence>MSSGRGCALPIAFEVRAVPSLTEIAATEWDTLAAPGGLYASHAWLGSVEREPGAGVEYLLARRADQPGRLACALPLYDVETEYNPYYAHRRHLDLLDLDGSWTLAGARRGYRYELPAAPDTGPELDALLAAALERAAARGARGLLFPFATTRTARLLWERGAAVALDGADATVTTDGAPFDEYLRKLSSKRRIAVRHEFSTFRAAGYELGLEKLADCYTEAAPLLGQIQRKYGHEAHDEGMREYLAGQAEALGKYSRVFTARRSGRLVGFSLMYEFGDTLYARAVGFDYAETGKAFEYYALCYYLPVEYMHRQGLRRLHLGMETYEAKLARGARLGPLWSVALPVPGSPLPEREPADTSEWPRRFGRRALPEEEWQQPWAAPWEGSGAPGAREVAR</sequence>
<comment type="caution">
    <text evidence="2">The sequence shown here is derived from an EMBL/GenBank/DDBJ whole genome shotgun (WGS) entry which is preliminary data.</text>
</comment>
<proteinExistence type="predicted"/>
<dbReference type="Pfam" id="PF04339">
    <property type="entry name" value="FemAB_like"/>
    <property type="match status" value="1"/>
</dbReference>
<gene>
    <name evidence="2" type="ORF">CQW44_08660</name>
</gene>
<organism evidence="2 3">
    <name type="scientific">Streptomyces griseofuscus</name>
    <dbReference type="NCBI Taxonomy" id="146922"/>
    <lineage>
        <taxon>Bacteria</taxon>
        <taxon>Bacillati</taxon>
        <taxon>Actinomycetota</taxon>
        <taxon>Actinomycetes</taxon>
        <taxon>Kitasatosporales</taxon>
        <taxon>Streptomycetaceae</taxon>
        <taxon>Streptomyces</taxon>
    </lineage>
</organism>
<evidence type="ECO:0000256" key="1">
    <source>
        <dbReference type="SAM" id="MobiDB-lite"/>
    </source>
</evidence>